<dbReference type="Pfam" id="PF01513">
    <property type="entry name" value="NAD_kinase"/>
    <property type="match status" value="1"/>
</dbReference>
<dbReference type="STRING" id="331657.A0A4U0WKA3"/>
<keyword evidence="8" id="KW-1185">Reference proteome</keyword>
<gene>
    <name evidence="7" type="ORF">B0A49_11712</name>
</gene>
<evidence type="ECO:0008006" key="9">
    <source>
        <dbReference type="Google" id="ProtNLM"/>
    </source>
</evidence>
<dbReference type="GO" id="GO:0019674">
    <property type="term" value="P:NAD+ metabolic process"/>
    <property type="evidence" value="ECO:0007669"/>
    <property type="project" value="InterPro"/>
</dbReference>
<evidence type="ECO:0000313" key="8">
    <source>
        <dbReference type="Proteomes" id="UP000308768"/>
    </source>
</evidence>
<feature type="compositionally biased region" description="Acidic residues" evidence="6">
    <location>
        <begin position="563"/>
        <end position="579"/>
    </location>
</feature>
<dbReference type="FunFam" id="2.60.200.30:FF:000005">
    <property type="entry name" value="NAD+ kinase Utr1"/>
    <property type="match status" value="1"/>
</dbReference>
<comment type="similarity">
    <text evidence="1">Belongs to the NAD kinase family.</text>
</comment>
<keyword evidence="5" id="KW-0520">NAD</keyword>
<feature type="compositionally biased region" description="Low complexity" evidence="6">
    <location>
        <begin position="593"/>
        <end position="606"/>
    </location>
</feature>
<comment type="caution">
    <text evidence="7">The sequence shown here is derived from an EMBL/GenBank/DDBJ whole genome shotgun (WGS) entry which is preliminary data.</text>
</comment>
<feature type="compositionally biased region" description="Polar residues" evidence="6">
    <location>
        <begin position="41"/>
        <end position="63"/>
    </location>
</feature>
<dbReference type="Gene3D" id="3.40.50.10330">
    <property type="entry name" value="Probable inorganic polyphosphate/atp-NAD kinase, domain 1"/>
    <property type="match status" value="1"/>
</dbReference>
<dbReference type="GO" id="GO:0003951">
    <property type="term" value="F:NAD+ kinase activity"/>
    <property type="evidence" value="ECO:0007669"/>
    <property type="project" value="InterPro"/>
</dbReference>
<evidence type="ECO:0000256" key="5">
    <source>
        <dbReference type="ARBA" id="ARBA00023027"/>
    </source>
</evidence>
<dbReference type="InterPro" id="IPR017437">
    <property type="entry name" value="ATP-NAD_kinase_PpnK-typ_C"/>
</dbReference>
<evidence type="ECO:0000256" key="2">
    <source>
        <dbReference type="ARBA" id="ARBA00022679"/>
    </source>
</evidence>
<dbReference type="PANTHER" id="PTHR20275:SF0">
    <property type="entry name" value="NAD KINASE"/>
    <property type="match status" value="1"/>
</dbReference>
<feature type="region of interest" description="Disordered" evidence="6">
    <location>
        <begin position="541"/>
        <end position="606"/>
    </location>
</feature>
<sequence>MTSSPYASTTEPPFSIGDVLLRDYAVHIDPADSGTPHDLNASRSTQSTAVATPIPSRSNSTDSYLPAPAPFHRSASFLNRRITALGIESLPRQTIMKALASRPPPSPNLSITSSINGLLASSVDDRDNRATPMTSRRLSAALSELQIPPSSQTISSTYSRFAAIASPCFFHKRFDDAVNIDRVLEEIQDDEWPHSRLMQTAIGVREVSKQLQRKTTRRAVRNVMIVTKARDNSLVALTRELAEWLLTTPRYGNDLGVNVYVDAKLKRSKRFDVPGLLSKNQRLEHMLRFWTPDLCWASPEKFDLVLTLGGDGTVLFTSWLFQRIVPPILSFSLGSLGFLTNFQFAAYQTSLNKVMGDAGMRVTMRMRFTCTVYRSPLPTSPSSDMVEGEQFEVLNELVIDRGPSSYISQLELYADDALLTVIQADGCIFSTPTGSTAYSLSAGGSLVHPDIPAILLTPICPHTLSFRPMLLNDTMLLRVAVPRKSRATAYCSFDGKGRVELRQGDYVTIAASQYPVPTVLSQPTEWFDSISRTLRWNTRGATQKGWEGASSAREEDGVGSAEAEAEAEEFDIDIDEADEGRDSGYSGEGSSAGGAASPGTRGSVFG</sequence>
<dbReference type="HAMAP" id="MF_00361">
    <property type="entry name" value="NAD_kinase"/>
    <property type="match status" value="1"/>
</dbReference>
<dbReference type="InterPro" id="IPR016064">
    <property type="entry name" value="NAD/diacylglycerol_kinase_sf"/>
</dbReference>
<evidence type="ECO:0000256" key="4">
    <source>
        <dbReference type="ARBA" id="ARBA00022857"/>
    </source>
</evidence>
<dbReference type="SUPFAM" id="SSF111331">
    <property type="entry name" value="NAD kinase/diacylglycerol kinase-like"/>
    <property type="match status" value="1"/>
</dbReference>
<name>A0A4U0WKA3_9PEZI</name>
<keyword evidence="2" id="KW-0808">Transferase</keyword>
<dbReference type="Proteomes" id="UP000308768">
    <property type="component" value="Unassembled WGS sequence"/>
</dbReference>
<accession>A0A4U0WKA3</accession>
<dbReference type="InterPro" id="IPR002504">
    <property type="entry name" value="NADK"/>
</dbReference>
<keyword evidence="3" id="KW-0418">Kinase</keyword>
<dbReference type="Gene3D" id="2.60.200.30">
    <property type="entry name" value="Probable inorganic polyphosphate/atp-NAD kinase, domain 2"/>
    <property type="match status" value="1"/>
</dbReference>
<evidence type="ECO:0000313" key="7">
    <source>
        <dbReference type="EMBL" id="TKA62938.1"/>
    </source>
</evidence>
<feature type="region of interest" description="Disordered" evidence="6">
    <location>
        <begin position="31"/>
        <end position="66"/>
    </location>
</feature>
<protein>
    <recommendedName>
        <fullName evidence="9">NAD(+) kinase</fullName>
    </recommendedName>
</protein>
<dbReference type="AlphaFoldDB" id="A0A4U0WKA3"/>
<dbReference type="OrthoDB" id="24581at2759"/>
<evidence type="ECO:0000256" key="1">
    <source>
        <dbReference type="ARBA" id="ARBA00010995"/>
    </source>
</evidence>
<organism evidence="7 8">
    <name type="scientific">Cryomyces minteri</name>
    <dbReference type="NCBI Taxonomy" id="331657"/>
    <lineage>
        <taxon>Eukaryota</taxon>
        <taxon>Fungi</taxon>
        <taxon>Dikarya</taxon>
        <taxon>Ascomycota</taxon>
        <taxon>Pezizomycotina</taxon>
        <taxon>Dothideomycetes</taxon>
        <taxon>Dothideomycetes incertae sedis</taxon>
        <taxon>Cryomyces</taxon>
    </lineage>
</organism>
<proteinExistence type="inferred from homology"/>
<dbReference type="InterPro" id="IPR017438">
    <property type="entry name" value="ATP-NAD_kinase_N"/>
</dbReference>
<evidence type="ECO:0000256" key="3">
    <source>
        <dbReference type="ARBA" id="ARBA00022777"/>
    </source>
</evidence>
<dbReference type="Pfam" id="PF20143">
    <property type="entry name" value="NAD_kinase_C"/>
    <property type="match status" value="1"/>
</dbReference>
<dbReference type="PANTHER" id="PTHR20275">
    <property type="entry name" value="NAD KINASE"/>
    <property type="match status" value="1"/>
</dbReference>
<dbReference type="EMBL" id="NAJN01001478">
    <property type="protein sequence ID" value="TKA62938.1"/>
    <property type="molecule type" value="Genomic_DNA"/>
</dbReference>
<evidence type="ECO:0000256" key="6">
    <source>
        <dbReference type="SAM" id="MobiDB-lite"/>
    </source>
</evidence>
<keyword evidence="4" id="KW-0521">NADP</keyword>
<reference evidence="7 8" key="1">
    <citation type="submission" date="2017-03" db="EMBL/GenBank/DDBJ databases">
        <title>Genomes of endolithic fungi from Antarctica.</title>
        <authorList>
            <person name="Coleine C."/>
            <person name="Masonjones S."/>
            <person name="Stajich J.E."/>
        </authorList>
    </citation>
    <scope>NUCLEOTIDE SEQUENCE [LARGE SCALE GENOMIC DNA]</scope>
    <source>
        <strain evidence="7 8">CCFEE 5187</strain>
    </source>
</reference>
<dbReference type="FunFam" id="3.40.50.10330:FF:000025">
    <property type="entry name" value="NAD+ kinase Utr1"/>
    <property type="match status" value="1"/>
</dbReference>
<dbReference type="GO" id="GO:0006741">
    <property type="term" value="P:NADP+ biosynthetic process"/>
    <property type="evidence" value="ECO:0007669"/>
    <property type="project" value="InterPro"/>
</dbReference>